<dbReference type="GO" id="GO:0016747">
    <property type="term" value="F:acyltransferase activity, transferring groups other than amino-acyl groups"/>
    <property type="evidence" value="ECO:0007669"/>
    <property type="project" value="InterPro"/>
</dbReference>
<feature type="domain" description="N-acetyltransferase" evidence="1">
    <location>
        <begin position="11"/>
        <end position="148"/>
    </location>
</feature>
<reference evidence="2" key="1">
    <citation type="submission" date="2019-08" db="EMBL/GenBank/DDBJ databases">
        <authorList>
            <person name="Kucharzyk K."/>
            <person name="Murdoch R.W."/>
            <person name="Higgins S."/>
            <person name="Loffler F."/>
        </authorList>
    </citation>
    <scope>NUCLEOTIDE SEQUENCE</scope>
</reference>
<sequence length="170" mass="19531">MHHYEKGLGRMDIKAISSENRRQIDDFISSHWFSTDMVVKGELVDMTVLDGFAVYDNEAVIGLVTYRIRSNECEIMSLDSLRGKQGIGTALVNKVIEIAREKKCTKIKLVTTNDSINAIRFYQKRGFDMTNLYRNALNVSRELKPSIPLLGDFDIPIKHEIEFEMDLKNQ</sequence>
<dbReference type="AlphaFoldDB" id="A0A644ZCJ3"/>
<dbReference type="Pfam" id="PF00583">
    <property type="entry name" value="Acetyltransf_1"/>
    <property type="match status" value="1"/>
</dbReference>
<evidence type="ECO:0000259" key="1">
    <source>
        <dbReference type="PROSITE" id="PS51186"/>
    </source>
</evidence>
<organism evidence="2">
    <name type="scientific">bioreactor metagenome</name>
    <dbReference type="NCBI Taxonomy" id="1076179"/>
    <lineage>
        <taxon>unclassified sequences</taxon>
        <taxon>metagenomes</taxon>
        <taxon>ecological metagenomes</taxon>
    </lineage>
</organism>
<protein>
    <recommendedName>
        <fullName evidence="1">N-acetyltransferase domain-containing protein</fullName>
    </recommendedName>
</protein>
<accession>A0A644ZCJ3</accession>
<dbReference type="CDD" id="cd04301">
    <property type="entry name" value="NAT_SF"/>
    <property type="match status" value="1"/>
</dbReference>
<dbReference type="InterPro" id="IPR016181">
    <property type="entry name" value="Acyl_CoA_acyltransferase"/>
</dbReference>
<proteinExistence type="predicted"/>
<dbReference type="InterPro" id="IPR000182">
    <property type="entry name" value="GNAT_dom"/>
</dbReference>
<name>A0A644ZCJ3_9ZZZZ</name>
<dbReference type="EMBL" id="VSSQ01007341">
    <property type="protein sequence ID" value="MPM35604.1"/>
    <property type="molecule type" value="Genomic_DNA"/>
</dbReference>
<evidence type="ECO:0000313" key="2">
    <source>
        <dbReference type="EMBL" id="MPM35604.1"/>
    </source>
</evidence>
<comment type="caution">
    <text evidence="2">The sequence shown here is derived from an EMBL/GenBank/DDBJ whole genome shotgun (WGS) entry which is preliminary data.</text>
</comment>
<dbReference type="SUPFAM" id="SSF55729">
    <property type="entry name" value="Acyl-CoA N-acyltransferases (Nat)"/>
    <property type="match status" value="1"/>
</dbReference>
<dbReference type="Gene3D" id="3.40.630.30">
    <property type="match status" value="1"/>
</dbReference>
<dbReference type="PROSITE" id="PS51186">
    <property type="entry name" value="GNAT"/>
    <property type="match status" value="1"/>
</dbReference>
<gene>
    <name evidence="2" type="ORF">SDC9_82197</name>
</gene>